<evidence type="ECO:0000256" key="6">
    <source>
        <dbReference type="ARBA" id="ARBA00022837"/>
    </source>
</evidence>
<feature type="chain" id="PRO_5032875925" description="Sushi domain-containing protein" evidence="9">
    <location>
        <begin position="19"/>
        <end position="346"/>
    </location>
</feature>
<dbReference type="Proteomes" id="UP000596742">
    <property type="component" value="Unassembled WGS sequence"/>
</dbReference>
<dbReference type="GO" id="GO:0010185">
    <property type="term" value="P:regulation of cellular defense response"/>
    <property type="evidence" value="ECO:0007669"/>
    <property type="project" value="UniProtKB-ARBA"/>
</dbReference>
<name>A0A8B6FCL0_MYTGA</name>
<keyword evidence="6" id="KW-0106">Calcium</keyword>
<feature type="signal peptide" evidence="9">
    <location>
        <begin position="1"/>
        <end position="18"/>
    </location>
</feature>
<keyword evidence="7" id="KW-1015">Disulfide bond</keyword>
<dbReference type="PANTHER" id="PTHR45713:SF6">
    <property type="entry name" value="F5_8 TYPE C DOMAIN-CONTAINING PROTEIN"/>
    <property type="match status" value="1"/>
</dbReference>
<evidence type="ECO:0000259" key="10">
    <source>
        <dbReference type="PROSITE" id="PS50923"/>
    </source>
</evidence>
<dbReference type="InterPro" id="IPR000436">
    <property type="entry name" value="Sushi_SCR_CCP_dom"/>
</dbReference>
<evidence type="ECO:0000256" key="3">
    <source>
        <dbReference type="ARBA" id="ARBA00011233"/>
    </source>
</evidence>
<reference evidence="11" key="1">
    <citation type="submission" date="2018-11" db="EMBL/GenBank/DDBJ databases">
        <authorList>
            <person name="Alioto T."/>
            <person name="Alioto T."/>
        </authorList>
    </citation>
    <scope>NUCLEOTIDE SEQUENCE</scope>
</reference>
<dbReference type="InterPro" id="IPR035976">
    <property type="entry name" value="Sushi/SCR/CCP_sf"/>
</dbReference>
<proteinExistence type="inferred from homology"/>
<comment type="caution">
    <text evidence="11">The sequence shown here is derived from an EMBL/GenBank/DDBJ whole genome shotgun (WGS) entry which is preliminary data.</text>
</comment>
<accession>A0A8B6FCL0</accession>
<evidence type="ECO:0000256" key="8">
    <source>
        <dbReference type="PROSITE-ProRule" id="PRU00302"/>
    </source>
</evidence>
<evidence type="ECO:0000256" key="2">
    <source>
        <dbReference type="ARBA" id="ARBA00010147"/>
    </source>
</evidence>
<evidence type="ECO:0000313" key="12">
    <source>
        <dbReference type="Proteomes" id="UP000596742"/>
    </source>
</evidence>
<dbReference type="SUPFAM" id="SSF57535">
    <property type="entry name" value="Complement control module/SCR domain"/>
    <property type="match status" value="1"/>
</dbReference>
<sequence>MKGVTSFCILLYVTSIRSSSMNDVCDADDFECQNSQIPNRGEIIYGQCYRQTALRRLPRISFLTCLKECMKTSNCSSVSYRRDWKMCDLHGNITSEVKLVQEHGCFSSNISSWSLALVGKCAVHICSEGYKCVLKGDGLTCEKAYCIGKPRVVENAVLDEPFGLSRDLGHGMMYKCADGIKMSGKPFAVCRNTGIWTSLFICGDGSIVSKLKTTGQSTNSPQYTPGLGVDGLKEDTNMFHTQAELKPYWWVNLGHLYKIQKVISTNRIDCDACGGRLRKMLIHVGDSLDTSNMELCGQFNGQAVKGQVIVTQCSSLPEGQIVKLTSVNNELQYFHLAEVEVYGFYV</sequence>
<protein>
    <recommendedName>
        <fullName evidence="10">Sushi domain-containing protein</fullName>
    </recommendedName>
</protein>
<dbReference type="GO" id="GO:0046872">
    <property type="term" value="F:metal ion binding"/>
    <property type="evidence" value="ECO:0007669"/>
    <property type="project" value="UniProtKB-KW"/>
</dbReference>
<comment type="similarity">
    <text evidence="2">Belongs to the fucolectin family.</text>
</comment>
<organism evidence="11 12">
    <name type="scientific">Mytilus galloprovincialis</name>
    <name type="common">Mediterranean mussel</name>
    <dbReference type="NCBI Taxonomy" id="29158"/>
    <lineage>
        <taxon>Eukaryota</taxon>
        <taxon>Metazoa</taxon>
        <taxon>Spiralia</taxon>
        <taxon>Lophotrochozoa</taxon>
        <taxon>Mollusca</taxon>
        <taxon>Bivalvia</taxon>
        <taxon>Autobranchia</taxon>
        <taxon>Pteriomorphia</taxon>
        <taxon>Mytilida</taxon>
        <taxon>Mytiloidea</taxon>
        <taxon>Mytilidae</taxon>
        <taxon>Mytilinae</taxon>
        <taxon>Mytilus</taxon>
    </lineage>
</organism>
<evidence type="ECO:0000256" key="1">
    <source>
        <dbReference type="ARBA" id="ARBA00002219"/>
    </source>
</evidence>
<keyword evidence="12" id="KW-1185">Reference proteome</keyword>
<evidence type="ECO:0000256" key="5">
    <source>
        <dbReference type="ARBA" id="ARBA00022734"/>
    </source>
</evidence>
<dbReference type="GO" id="GO:0001868">
    <property type="term" value="P:regulation of complement activation, lectin pathway"/>
    <property type="evidence" value="ECO:0007669"/>
    <property type="project" value="UniProtKB-ARBA"/>
</dbReference>
<evidence type="ECO:0000256" key="7">
    <source>
        <dbReference type="ARBA" id="ARBA00023157"/>
    </source>
</evidence>
<dbReference type="SMART" id="SM00607">
    <property type="entry name" value="FTP"/>
    <property type="match status" value="1"/>
</dbReference>
<keyword evidence="8" id="KW-0768">Sushi</keyword>
<dbReference type="InterPro" id="IPR008979">
    <property type="entry name" value="Galactose-bd-like_sf"/>
</dbReference>
<keyword evidence="9" id="KW-0732">Signal</keyword>
<dbReference type="PANTHER" id="PTHR45713">
    <property type="entry name" value="FTP DOMAIN-CONTAINING PROTEIN"/>
    <property type="match status" value="1"/>
</dbReference>
<dbReference type="AlphaFoldDB" id="A0A8B6FCL0"/>
<gene>
    <name evidence="11" type="ORF">MGAL_10B057200</name>
</gene>
<evidence type="ECO:0000256" key="9">
    <source>
        <dbReference type="SAM" id="SignalP"/>
    </source>
</evidence>
<dbReference type="EMBL" id="UYJE01006575">
    <property type="protein sequence ID" value="VDI47153.1"/>
    <property type="molecule type" value="Genomic_DNA"/>
</dbReference>
<dbReference type="InterPro" id="IPR051941">
    <property type="entry name" value="BG_Antigen-Binding_Lectin"/>
</dbReference>
<comment type="subunit">
    <text evidence="3">Homotrimer.</text>
</comment>
<dbReference type="Pfam" id="PF22633">
    <property type="entry name" value="F5_F8_type_C_2"/>
    <property type="match status" value="1"/>
</dbReference>
<keyword evidence="4" id="KW-0479">Metal-binding</keyword>
<dbReference type="GO" id="GO:0042806">
    <property type="term" value="F:fucose binding"/>
    <property type="evidence" value="ECO:0007669"/>
    <property type="project" value="UniProtKB-ARBA"/>
</dbReference>
<comment type="caution">
    <text evidence="8">Lacks conserved residue(s) required for the propagation of feature annotation.</text>
</comment>
<comment type="function">
    <text evidence="1">Acts as a defensive agent. Recognizes blood group fucosylated oligosaccharides including A, B, H and Lewis B-type antigens. Does not recognize Lewis A antigen and has low affinity for monovalent haptens.</text>
</comment>
<dbReference type="InterPro" id="IPR006585">
    <property type="entry name" value="FTP1"/>
</dbReference>
<dbReference type="PROSITE" id="PS50923">
    <property type="entry name" value="SUSHI"/>
    <property type="match status" value="1"/>
</dbReference>
<evidence type="ECO:0000313" key="11">
    <source>
        <dbReference type="EMBL" id="VDI47153.1"/>
    </source>
</evidence>
<dbReference type="Gene3D" id="2.60.120.260">
    <property type="entry name" value="Galactose-binding domain-like"/>
    <property type="match status" value="1"/>
</dbReference>
<dbReference type="SUPFAM" id="SSF49785">
    <property type="entry name" value="Galactose-binding domain-like"/>
    <property type="match status" value="1"/>
</dbReference>
<feature type="domain" description="Sushi" evidence="10">
    <location>
        <begin position="144"/>
        <end position="204"/>
    </location>
</feature>
<evidence type="ECO:0000256" key="4">
    <source>
        <dbReference type="ARBA" id="ARBA00022723"/>
    </source>
</evidence>
<dbReference type="OrthoDB" id="6128162at2759"/>
<keyword evidence="5" id="KW-0430">Lectin</keyword>